<accession>A0A1I7S389</accession>
<dbReference type="SMR" id="A0A1I7S389"/>
<evidence type="ECO:0000313" key="4">
    <source>
        <dbReference type="WBParaSite" id="BXY_0747000.1"/>
    </source>
</evidence>
<dbReference type="eggNOG" id="KOG4616">
    <property type="taxonomic scope" value="Eukaryota"/>
</dbReference>
<dbReference type="Proteomes" id="UP000095284">
    <property type="component" value="Unplaced"/>
</dbReference>
<dbReference type="Gene3D" id="6.20.130.20">
    <property type="entry name" value="Mitochondrial ribosomal protein L55"/>
    <property type="match status" value="1"/>
</dbReference>
<dbReference type="Proteomes" id="UP000582659">
    <property type="component" value="Unassembled WGS sequence"/>
</dbReference>
<dbReference type="Proteomes" id="UP000659654">
    <property type="component" value="Unassembled WGS sequence"/>
</dbReference>
<organism evidence="2 4">
    <name type="scientific">Bursaphelenchus xylophilus</name>
    <name type="common">Pinewood nematode worm</name>
    <name type="synonym">Aphelenchoides xylophilus</name>
    <dbReference type="NCBI Taxonomy" id="6326"/>
    <lineage>
        <taxon>Eukaryota</taxon>
        <taxon>Metazoa</taxon>
        <taxon>Ecdysozoa</taxon>
        <taxon>Nematoda</taxon>
        <taxon>Chromadorea</taxon>
        <taxon>Rhabditida</taxon>
        <taxon>Tylenchina</taxon>
        <taxon>Tylenchomorpha</taxon>
        <taxon>Aphelenchoidea</taxon>
        <taxon>Aphelenchoididae</taxon>
        <taxon>Bursaphelenchus</taxon>
    </lineage>
</organism>
<dbReference type="OrthoDB" id="9986315at2759"/>
<dbReference type="GO" id="GO:0006412">
    <property type="term" value="P:translation"/>
    <property type="evidence" value="ECO:0007669"/>
    <property type="project" value="TreeGrafter"/>
</dbReference>
<dbReference type="InterPro" id="IPR044884">
    <property type="entry name" value="Ribosomal_mL55_sf"/>
</dbReference>
<proteinExistence type="predicted"/>
<reference evidence="1" key="2">
    <citation type="submission" date="2020-09" db="EMBL/GenBank/DDBJ databases">
        <authorList>
            <person name="Kikuchi T."/>
        </authorList>
    </citation>
    <scope>NUCLEOTIDE SEQUENCE</scope>
    <source>
        <strain evidence="1">Ka4C1</strain>
    </source>
</reference>
<dbReference type="WBParaSite" id="BXY_0747000.1">
    <property type="protein sequence ID" value="BXY_0747000.1"/>
    <property type="gene ID" value="BXY_0747000"/>
</dbReference>
<keyword evidence="3" id="KW-1185">Reference proteome</keyword>
<dbReference type="Pfam" id="PF09776">
    <property type="entry name" value="Mitoc_L55"/>
    <property type="match status" value="1"/>
</dbReference>
<dbReference type="AlphaFoldDB" id="A0A1I7S389"/>
<evidence type="ECO:0000313" key="3">
    <source>
        <dbReference type="Proteomes" id="UP000659654"/>
    </source>
</evidence>
<protein>
    <submittedName>
        <fullName evidence="1">(pine wood nematode) hypothetical protein</fullName>
    </submittedName>
</protein>
<evidence type="ECO:0000313" key="2">
    <source>
        <dbReference type="Proteomes" id="UP000095284"/>
    </source>
</evidence>
<dbReference type="EMBL" id="CAJFCV020000004">
    <property type="protein sequence ID" value="CAG9116141.1"/>
    <property type="molecule type" value="Genomic_DNA"/>
</dbReference>
<dbReference type="PANTHER" id="PTHR34095">
    <property type="entry name" value="39S RIBOSOMAL PROTEIN L55, MITOCHONDRIAL"/>
    <property type="match status" value="1"/>
</dbReference>
<dbReference type="GO" id="GO:0003735">
    <property type="term" value="F:structural constituent of ribosome"/>
    <property type="evidence" value="ECO:0007669"/>
    <property type="project" value="InterPro"/>
</dbReference>
<evidence type="ECO:0000313" key="1">
    <source>
        <dbReference type="EMBL" id="CAD5226733.1"/>
    </source>
</evidence>
<dbReference type="PANTHER" id="PTHR34095:SF1">
    <property type="entry name" value="LARGE RIBOSOMAL SUBUNIT PROTEIN ML55"/>
    <property type="match status" value="1"/>
</dbReference>
<reference evidence="4" key="1">
    <citation type="submission" date="2016-11" db="UniProtKB">
        <authorList>
            <consortium name="WormBaseParasite"/>
        </authorList>
    </citation>
    <scope>IDENTIFICATION</scope>
</reference>
<name>A0A1I7S389_BURXY</name>
<sequence length="113" mass="13288">MSLLRTSVWMKQVRQFSLCSINATSNRACLGRPSRTKYLKQYKITLMQSDGSTIEARYAAPLHFVRLPLDLRTADENERRQRLALRKPQVKKMKEEVLDDNFDAGDYLKYFQK</sequence>
<dbReference type="InterPro" id="IPR018615">
    <property type="entry name" value="Ribosomal_mL55"/>
</dbReference>
<dbReference type="GO" id="GO:0005762">
    <property type="term" value="C:mitochondrial large ribosomal subunit"/>
    <property type="evidence" value="ECO:0007669"/>
    <property type="project" value="InterPro"/>
</dbReference>
<gene>
    <name evidence="1" type="ORF">BXYJ_LOCUS9278</name>
</gene>
<dbReference type="EMBL" id="CAJFDI010000004">
    <property type="protein sequence ID" value="CAD5226733.1"/>
    <property type="molecule type" value="Genomic_DNA"/>
</dbReference>